<name>A0ABQ7WN69_SOLTU</name>
<dbReference type="Proteomes" id="UP000826656">
    <property type="component" value="Unassembled WGS sequence"/>
</dbReference>
<evidence type="ECO:0000313" key="1">
    <source>
        <dbReference type="EMBL" id="KAH0781499.1"/>
    </source>
</evidence>
<proteinExistence type="predicted"/>
<sequence length="172" mass="19387">MFLGDVVEFYTNLEVLEENVVTSTVKGAELVFDHIRLGEILHVPTFGLAEYVWLNDEQCLLKFKFSQRRVTSKARKVLKVFNAFVVPLGEGRALTRAYMFTQSTLDECGLLAEPEQVPIASPRVSGPVTRLLRYLQITREHCETLQAENASLSADLTASKEEVGRLKDQLVQ</sequence>
<comment type="caution">
    <text evidence="1">The sequence shown here is derived from an EMBL/GenBank/DDBJ whole genome shotgun (WGS) entry which is preliminary data.</text>
</comment>
<evidence type="ECO:0000313" key="2">
    <source>
        <dbReference type="Proteomes" id="UP000826656"/>
    </source>
</evidence>
<keyword evidence="2" id="KW-1185">Reference proteome</keyword>
<organism evidence="1 2">
    <name type="scientific">Solanum tuberosum</name>
    <name type="common">Potato</name>
    <dbReference type="NCBI Taxonomy" id="4113"/>
    <lineage>
        <taxon>Eukaryota</taxon>
        <taxon>Viridiplantae</taxon>
        <taxon>Streptophyta</taxon>
        <taxon>Embryophyta</taxon>
        <taxon>Tracheophyta</taxon>
        <taxon>Spermatophyta</taxon>
        <taxon>Magnoliopsida</taxon>
        <taxon>eudicotyledons</taxon>
        <taxon>Gunneridae</taxon>
        <taxon>Pentapetalae</taxon>
        <taxon>asterids</taxon>
        <taxon>lamiids</taxon>
        <taxon>Solanales</taxon>
        <taxon>Solanaceae</taxon>
        <taxon>Solanoideae</taxon>
        <taxon>Solaneae</taxon>
        <taxon>Solanum</taxon>
    </lineage>
</organism>
<protein>
    <submittedName>
        <fullName evidence="1">Uncharacterized protein</fullName>
    </submittedName>
</protein>
<gene>
    <name evidence="1" type="ORF">KY290_001097</name>
</gene>
<dbReference type="EMBL" id="JAIVGD010000001">
    <property type="protein sequence ID" value="KAH0781499.1"/>
    <property type="molecule type" value="Genomic_DNA"/>
</dbReference>
<reference evidence="1 2" key="1">
    <citation type="journal article" date="2021" name="bioRxiv">
        <title>Chromosome-scale and haplotype-resolved genome assembly of a tetraploid potato cultivar.</title>
        <authorList>
            <person name="Sun H."/>
            <person name="Jiao W.-B."/>
            <person name="Krause K."/>
            <person name="Campoy J.A."/>
            <person name="Goel M."/>
            <person name="Folz-Donahue K."/>
            <person name="Kukat C."/>
            <person name="Huettel B."/>
            <person name="Schneeberger K."/>
        </authorList>
    </citation>
    <scope>NUCLEOTIDE SEQUENCE [LARGE SCALE GENOMIC DNA]</scope>
    <source>
        <strain evidence="1">SolTubOtavaFocal</strain>
        <tissue evidence="1">Leaves</tissue>
    </source>
</reference>
<accession>A0ABQ7WN69</accession>